<dbReference type="PROSITE" id="PS51186">
    <property type="entry name" value="GNAT"/>
    <property type="match status" value="1"/>
</dbReference>
<dbReference type="CDD" id="cd04301">
    <property type="entry name" value="NAT_SF"/>
    <property type="match status" value="1"/>
</dbReference>
<name>A0A919M6T1_9ACTN</name>
<dbReference type="PANTHER" id="PTHR43877:SF2">
    <property type="entry name" value="AMINOALKYLPHOSPHONATE N-ACETYLTRANSFERASE-RELATED"/>
    <property type="match status" value="1"/>
</dbReference>
<dbReference type="SUPFAM" id="SSF55729">
    <property type="entry name" value="Acyl-CoA N-acyltransferases (Nat)"/>
    <property type="match status" value="1"/>
</dbReference>
<dbReference type="Proteomes" id="UP000598174">
    <property type="component" value="Unassembled WGS sequence"/>
</dbReference>
<organism evidence="4 5">
    <name type="scientific">Paractinoplanes ferrugineus</name>
    <dbReference type="NCBI Taxonomy" id="113564"/>
    <lineage>
        <taxon>Bacteria</taxon>
        <taxon>Bacillati</taxon>
        <taxon>Actinomycetota</taxon>
        <taxon>Actinomycetes</taxon>
        <taxon>Micromonosporales</taxon>
        <taxon>Micromonosporaceae</taxon>
        <taxon>Paractinoplanes</taxon>
    </lineage>
</organism>
<reference evidence="4" key="1">
    <citation type="submission" date="2021-01" db="EMBL/GenBank/DDBJ databases">
        <title>Whole genome shotgun sequence of Actinoplanes ferrugineus NBRC 15555.</title>
        <authorList>
            <person name="Komaki H."/>
            <person name="Tamura T."/>
        </authorList>
    </citation>
    <scope>NUCLEOTIDE SEQUENCE</scope>
    <source>
        <strain evidence="4">NBRC 15555</strain>
    </source>
</reference>
<feature type="domain" description="N-acetyltransferase" evidence="3">
    <location>
        <begin position="5"/>
        <end position="152"/>
    </location>
</feature>
<accession>A0A919M6T1</accession>
<evidence type="ECO:0000259" key="3">
    <source>
        <dbReference type="PROSITE" id="PS51186"/>
    </source>
</evidence>
<dbReference type="Pfam" id="PF00583">
    <property type="entry name" value="Acetyltransf_1"/>
    <property type="match status" value="1"/>
</dbReference>
<dbReference type="RefSeq" id="WP_203815308.1">
    <property type="nucleotide sequence ID" value="NZ_BAAABP010000014.1"/>
</dbReference>
<evidence type="ECO:0000256" key="2">
    <source>
        <dbReference type="ARBA" id="ARBA00023315"/>
    </source>
</evidence>
<evidence type="ECO:0000313" key="5">
    <source>
        <dbReference type="Proteomes" id="UP000598174"/>
    </source>
</evidence>
<keyword evidence="2" id="KW-0012">Acyltransferase</keyword>
<dbReference type="EMBL" id="BOMM01000002">
    <property type="protein sequence ID" value="GIE08671.1"/>
    <property type="molecule type" value="Genomic_DNA"/>
</dbReference>
<dbReference type="InterPro" id="IPR016181">
    <property type="entry name" value="Acyl_CoA_acyltransferase"/>
</dbReference>
<dbReference type="AlphaFoldDB" id="A0A919M6T1"/>
<gene>
    <name evidence="4" type="ORF">Afe05nite_05110</name>
</gene>
<sequence>MNWTIEERPWTDPAGAALRAAQRTELDERYGTDEHEPGAAPSAADIDVFLVALDPTGEAIACGALRRLDPTSAELKRMYVAPASRGSGVATAVLRALEERAYSRGWTTLRLETGPAQPDAIRFYRREGYQEIPLYGAYIGSELSVCFERSLPSSRSSLPSRRSS</sequence>
<dbReference type="InterPro" id="IPR000182">
    <property type="entry name" value="GNAT_dom"/>
</dbReference>
<evidence type="ECO:0000313" key="4">
    <source>
        <dbReference type="EMBL" id="GIE08671.1"/>
    </source>
</evidence>
<keyword evidence="1" id="KW-0808">Transferase</keyword>
<protein>
    <submittedName>
        <fullName evidence="4">N-acetyltransferase</fullName>
    </submittedName>
</protein>
<keyword evidence="5" id="KW-1185">Reference proteome</keyword>
<dbReference type="PANTHER" id="PTHR43877">
    <property type="entry name" value="AMINOALKYLPHOSPHONATE N-ACETYLTRANSFERASE-RELATED-RELATED"/>
    <property type="match status" value="1"/>
</dbReference>
<evidence type="ECO:0000256" key="1">
    <source>
        <dbReference type="ARBA" id="ARBA00022679"/>
    </source>
</evidence>
<comment type="caution">
    <text evidence="4">The sequence shown here is derived from an EMBL/GenBank/DDBJ whole genome shotgun (WGS) entry which is preliminary data.</text>
</comment>
<proteinExistence type="predicted"/>
<dbReference type="Gene3D" id="3.40.630.30">
    <property type="match status" value="1"/>
</dbReference>
<dbReference type="InterPro" id="IPR050832">
    <property type="entry name" value="Bact_Acetyltransf"/>
</dbReference>
<dbReference type="GO" id="GO:0016747">
    <property type="term" value="F:acyltransferase activity, transferring groups other than amino-acyl groups"/>
    <property type="evidence" value="ECO:0007669"/>
    <property type="project" value="InterPro"/>
</dbReference>